<evidence type="ECO:0000313" key="3">
    <source>
        <dbReference type="Proteomes" id="UP001159427"/>
    </source>
</evidence>
<feature type="region of interest" description="Disordered" evidence="1">
    <location>
        <begin position="48"/>
        <end position="112"/>
    </location>
</feature>
<organism evidence="2 3">
    <name type="scientific">Porites evermanni</name>
    <dbReference type="NCBI Taxonomy" id="104178"/>
    <lineage>
        <taxon>Eukaryota</taxon>
        <taxon>Metazoa</taxon>
        <taxon>Cnidaria</taxon>
        <taxon>Anthozoa</taxon>
        <taxon>Hexacorallia</taxon>
        <taxon>Scleractinia</taxon>
        <taxon>Fungiina</taxon>
        <taxon>Poritidae</taxon>
        <taxon>Porites</taxon>
    </lineage>
</organism>
<dbReference type="Proteomes" id="UP001159427">
    <property type="component" value="Unassembled WGS sequence"/>
</dbReference>
<accession>A0ABN8LQE2</accession>
<comment type="caution">
    <text evidence="2">The sequence shown here is derived from an EMBL/GenBank/DDBJ whole genome shotgun (WGS) entry which is preliminary data.</text>
</comment>
<feature type="compositionally biased region" description="Basic residues" evidence="1">
    <location>
        <begin position="59"/>
        <end position="68"/>
    </location>
</feature>
<keyword evidence="3" id="KW-1185">Reference proteome</keyword>
<protein>
    <submittedName>
        <fullName evidence="2">Uncharacterized protein</fullName>
    </submittedName>
</protein>
<feature type="compositionally biased region" description="Low complexity" evidence="1">
    <location>
        <begin position="13"/>
        <end position="22"/>
    </location>
</feature>
<gene>
    <name evidence="2" type="ORF">PEVE_00002859</name>
</gene>
<feature type="compositionally biased region" description="Polar residues" evidence="1">
    <location>
        <begin position="1"/>
        <end position="12"/>
    </location>
</feature>
<dbReference type="EMBL" id="CALNXI010000117">
    <property type="protein sequence ID" value="CAH3019495.1"/>
    <property type="molecule type" value="Genomic_DNA"/>
</dbReference>
<evidence type="ECO:0000313" key="2">
    <source>
        <dbReference type="EMBL" id="CAH3019495.1"/>
    </source>
</evidence>
<reference evidence="2 3" key="1">
    <citation type="submission" date="2022-05" db="EMBL/GenBank/DDBJ databases">
        <authorList>
            <consortium name="Genoscope - CEA"/>
            <person name="William W."/>
        </authorList>
    </citation>
    <scope>NUCLEOTIDE SEQUENCE [LARGE SCALE GENOMIC DNA]</scope>
</reference>
<name>A0ABN8LQE2_9CNID</name>
<feature type="region of interest" description="Disordered" evidence="1">
    <location>
        <begin position="1"/>
        <end position="32"/>
    </location>
</feature>
<evidence type="ECO:0000256" key="1">
    <source>
        <dbReference type="SAM" id="MobiDB-lite"/>
    </source>
</evidence>
<proteinExistence type="predicted"/>
<feature type="compositionally biased region" description="Basic and acidic residues" evidence="1">
    <location>
        <begin position="84"/>
        <end position="100"/>
    </location>
</feature>
<sequence length="112" mass="12303">MGNLIFTSQTTPSASESSANDNESSEHLVERPILDRVYESLITVDSANNNSISYGLNKQKSKKKKKNKKKEDASAENVSGQGSEKTRDNTEVNVPFDHHSCSLLMPSNESNS</sequence>